<feature type="chain" id="PRO_5002844458" evidence="2">
    <location>
        <begin position="39"/>
        <end position="3658"/>
    </location>
</feature>
<dbReference type="Gene3D" id="2.160.20.110">
    <property type="match status" value="6"/>
</dbReference>
<dbReference type="SMART" id="SM00912">
    <property type="entry name" value="Haemagg_act"/>
    <property type="match status" value="1"/>
</dbReference>
<dbReference type="NCBIfam" id="TIGR01901">
    <property type="entry name" value="adhes_NPXG"/>
    <property type="match status" value="1"/>
</dbReference>
<organism evidence="4 5">
    <name type="scientific">Rhodospirillum centenum (strain ATCC 51521 / SW)</name>
    <dbReference type="NCBI Taxonomy" id="414684"/>
    <lineage>
        <taxon>Bacteria</taxon>
        <taxon>Pseudomonadati</taxon>
        <taxon>Pseudomonadota</taxon>
        <taxon>Alphaproteobacteria</taxon>
        <taxon>Rhodospirillales</taxon>
        <taxon>Rhodospirillaceae</taxon>
        <taxon>Rhodospirillum</taxon>
    </lineage>
</organism>
<dbReference type="InterPro" id="IPR008638">
    <property type="entry name" value="FhaB/CdiA-like_TPS"/>
</dbReference>
<dbReference type="InterPro" id="IPR011493">
    <property type="entry name" value="GLUG"/>
</dbReference>
<feature type="domain" description="Filamentous haemagglutinin FhaB/tRNA nuclease CdiA-like TPS" evidence="3">
    <location>
        <begin position="44"/>
        <end position="156"/>
    </location>
</feature>
<dbReference type="InterPro" id="IPR012334">
    <property type="entry name" value="Pectin_lyas_fold"/>
</dbReference>
<evidence type="ECO:0000313" key="4">
    <source>
        <dbReference type="EMBL" id="ACI98370.1"/>
    </source>
</evidence>
<feature type="compositionally biased region" description="Low complexity" evidence="1">
    <location>
        <begin position="3596"/>
        <end position="3607"/>
    </location>
</feature>
<dbReference type="Pfam" id="PF18676">
    <property type="entry name" value="MBG_2"/>
    <property type="match status" value="13"/>
</dbReference>
<protein>
    <submittedName>
        <fullName evidence="4">The GLUG motif domain protein, putative</fullName>
    </submittedName>
</protein>
<keyword evidence="5" id="KW-1185">Reference proteome</keyword>
<feature type="signal peptide" evidence="2">
    <location>
        <begin position="1"/>
        <end position="38"/>
    </location>
</feature>
<dbReference type="Proteomes" id="UP000001591">
    <property type="component" value="Chromosome"/>
</dbReference>
<dbReference type="InterPro" id="IPR041286">
    <property type="entry name" value="MBG_2"/>
</dbReference>
<evidence type="ECO:0000256" key="1">
    <source>
        <dbReference type="SAM" id="MobiDB-lite"/>
    </source>
</evidence>
<evidence type="ECO:0000259" key="3">
    <source>
        <dbReference type="SMART" id="SM00912"/>
    </source>
</evidence>
<dbReference type="OrthoDB" id="1776524at2"/>
<gene>
    <name evidence="4" type="ordered locus">RC1_0943</name>
</gene>
<dbReference type="EMBL" id="CP000613">
    <property type="protein sequence ID" value="ACI98370.1"/>
    <property type="molecule type" value="Genomic_DNA"/>
</dbReference>
<dbReference type="STRING" id="414684.RC1_0943"/>
<reference evidence="4 5" key="1">
    <citation type="journal article" date="2010" name="BMC Genomics">
        <title>Metabolic flexibility revealed in the genome of the cyst-forming alpha-1 proteobacterium Rhodospirillum centenum.</title>
        <authorList>
            <person name="Lu Y.K."/>
            <person name="Marden J."/>
            <person name="Han M."/>
            <person name="Swingley W.D."/>
            <person name="Mastrian S.D."/>
            <person name="Chowdhury S.R."/>
            <person name="Hao J."/>
            <person name="Helmy T."/>
            <person name="Kim S."/>
            <person name="Kurdoglu A.A."/>
            <person name="Matthies H.J."/>
            <person name="Rollo D."/>
            <person name="Stothard P."/>
            <person name="Blankenship R.E."/>
            <person name="Bauer C.E."/>
            <person name="Touchman J.W."/>
        </authorList>
    </citation>
    <scope>NUCLEOTIDE SEQUENCE [LARGE SCALE GENOMIC DNA]</scope>
    <source>
        <strain evidence="5">ATCC 51521 / SW</strain>
    </source>
</reference>
<accession>B6ISD4</accession>
<dbReference type="SUPFAM" id="SSF51126">
    <property type="entry name" value="Pectin lyase-like"/>
    <property type="match status" value="1"/>
</dbReference>
<evidence type="ECO:0000313" key="5">
    <source>
        <dbReference type="Proteomes" id="UP000001591"/>
    </source>
</evidence>
<sequence>MTMNNPPRRSKASAFRAHLLGCTAVLSVVQALSGAAWAQSSQTPGTLPTGGQVQSGVASIATTGTAMTVNQTTDKAIISWNQFNIGSGASVTFQQPGTGSMTLNRVRGGEKSMIDGALRATGTVILVNPSGVVFGGGSTVDVGGLIASTLDIADEDFEKGALSFTRGASDGSIVNLGRITARDGSIALLAPQITNLGYIRAELGAVVLAAGETVTLRPDGGVPLKVDASLVRAEIEAGGIIQSGGGSVYLSAQALNRINAGVIKATGVIEADSLTDKGGTLVLDASGPITLEGALFSAKGAKGGGTVLAGDARTSAVTMDARSRIDASATDSGKGGTVIVNSQDTAVHGVLLARGGRLWGDGGFVETSGHELAFDGIKVDVGAVAGKGGNWLLDPYDLTVNAAYATAIQSALASGNVTLQTTDTAVNVTGVAAGGTTNASGNGDIFVNSGITWTSANSLTLDAWRGVTVNAGISGTSLSILTNNGGTGGRFAANAAVDLSTGLNINGTSYTMVTSGAQLTSMGASGTYALGRNVTLGYSDLGMPFAFNGTLEGLGHTVSGLTTDLIGVSNAGLFSTIGSTGSIANLGIVGARVTAGASANGTAVSDIGLLAGQSSGTIFNSYATGTLSITSATSNVGGLVGVQSGGTILSSWSGVTIAGGSGLTQVGGLAGSLSDGGSIGKSHAIGNVTVGSAGEAVGGLVGWLGSGTVSGSSASGTVRAGDGSVKLGGLVGQQIASGTLITQSYADGGVLAGNSVSRVGGLVGEGGAISAAYALGTVSVGNGATAVGGLVGYSGGAISGAYATGTVISTSGTAIGGFIGENTSSIAASFYDTATSGLSVDVGTVNGGTDAATPIGANTTLSATYAGFDFTTDWFMVDGRTRPFLRSEYSTIITNAHQLQLVSMDVTADYLLGANIDLGRVTLQSDMWSTAGFTPIGFSTVSVNNSPAVFTGSLDGRGFTISNLTLNPVGYNNVGLFSSIGSTGSVANLTLSNGRMITGFPGTVTNGWGLLAGKSSGTVSNVTASGTINATRASTVGGLIGGLVGGTILNSSTGVNITAGTQVTALGGLAGFTTGTSRISDSFATGNISVGNQTQRVGVLVGDSINLSLVNSYATGNINGSGSGVQYVGGLVGLNNSGTVSDSYATGNITLGSASQRIGGLVGYSTGLISNTYATGNISLGGTNNQYIGGLVGLLAQPTSGATSARVVASHATGNLTLGNSSAVGTAGIYVGGLVGLMQNAVVSSSYATGNVLMGRTSTYVGGLVGSIEAFNLTMSSVLGSYASGTISIGSVATDIGGLVGRSNGGLISGAYANGTITASSAGTITGNGVGGLVGNHTVSGSFPSTLLQAWSSVAINVPSTVSAGGAIGRMLAGTVSSAYWDVGVSGRSVGYGTSTGGSYSAAGISGAGAYAVASYGNLDFTNTWYMIDGSTRPFLQAENQSTIINAHQLQMIGFNPGGNYVLGANITLAGLTGPSSLWASGYVPLALSGTLDGRGHTISGLTLSSTSSGSLGLFSTIGSTGSVANLTLTGGSVTGGGDFLGLLAGLNQGRVSAVATNGGVTALGSAGYAGGMVGLNTGTIDSSYATGTVSAGSAAQMVGGLSGRNDGIVTNSYASATVRAGSGAQDIGGLVGRNAGTIANAYALGAVSVTGSGTNVAGFAGNNLGTIANAYATGSVVAGGGSTNVGGLAGASSGVISGAYWDRTTTGQTVGVGADSGSTTNVTGFTNGAAYSSATYASFDFSSNWYLLEGLTRPILRAEHSTTIGNAHQLQLVTLDLSGTYVLGGNIDMAELSSASGIWKTASGFVPIGATSASVSSAFTGTFNGQGYAINNLSSRIDTLSNPAGGLFAQIGSGAVVQNLGVYNATVTNMGSGGTAIGVLAGINAGAVSNVYATGVLTVGDGWENVGGLIGANSGSITNAYSTVAVTVGTGASHAIGGLAGYNAGWISAVYASGPVTVGAGGTSVGGLVGEHTGGSILSAYWDSNSSSQTVALGSGTATTTDVSGTAAYASSTYTGLDLIGPWYMVDGYTRPFLRMEYSKTISNAHQLQLISLDPSAQYDIVANITMNELTRTGSLWSSMGWVPIGFNTAGSNLSPTAFTGIVNGGGYVVSGMTISNGASNNLGLFSLIGPGGQVSNLTLSNARVTTSTGVSQVGLFAGQNQGTVNNVFVSGALDLAGTAVSSGGLIGLNTGRINNSAAHVTVQVSGRGQFIGGLVGQNSVGSIYGGYATGSITSGDGSFRIGGLVGTHVAGGLINNAYSTVDLSIGTSADSIGGLVGFNTNSTISGSYAANSISVGAGSSGVSGLVGSGSGTAIITDSFWDVTKSGLTVGSTGISTSGTVAGLSTAEWFSNGPLAQSVFSSDVWVQGYPYPVLKALPYITLTGSGTGTYGQTAASVSIVSAVDQNGHSITSGLSTAGLTWAPAAASASVGTAIIGGSGASYSGGLYQFAYNGTLTIAPAALTISASGVTKTYGNAVNVTGYTTSGLVTGDSIDTVTLLPSGGTSAGAAPGTYTISASGATGTGLSNYSITYVNGALVVDPAALTITASNVTKTYGNAVSVTGYTSSGLVNGDTLTGVTLLASGGTGTAANAGSYTISASGATGTGLSNYSITYANGTLVVDPASLTITASGATKTYGNSINLTGFTSNGLINGDSISAVSLTSTGAGTTATVGSYTISGSGATGTGLSNYSITYANGTLVVDPASLTITASGTTKTYGTSAGLTGFTSSGLVNGDTVTAVSLTSGGADTAATVGSYDIVGSNATGSGLSNYSITYANGTLVVDPAALTITPSGTTKTYGTSAGLTGFTSSGLVNGDTVTAVTLTSGGADTAATVGSYTISASGATGTGLSNYSITYASGTLVVAPASLTVTASGATKTYGNSINLTGFTSNGLINGDSISAVSLTSTGAGTAANAGSYTISGSGATGTGLSNYSITYANGTLVVNPAALTITPSGATKTYGTSAGLTGFTSSGLINGDTVTAVTLTSGGADTAANVGSYSIVGSNATGSGLSNYSITYANGTLVVNPAALTITPSGATKTYGTSAGLTGFTSSGLVNGDTVTAVTLTSGGADTAATVGSYDIVGSNATGTGLSNYSVTYASGTLVVNPAALIITASDAVKSYGSTISLTGYSANGLVNGDSISAVILASDGSPANASIGHYAIQATGATGIGLSNYSITYAAGTLTVGKAILTVKATDVAKIYGSIGSLSGFTISGLLDGDNVSTVTLSSDGLAGTAAVGSYAINASNVSGSGLDNYAIAYVGGTLTVTPAPLTITGGSGTKTYGSAATLTGFSVAGLVNGDSVGAVTLSSLGADAQAAVGSYGVSASGATGTGLSNYAITYVDGTLGVNPAALTITAGNAAKTYGTDIGLTGFSAAGLVNGDSIGGVALSSAGTGTAATVGSYAVTASGATGTGLSNYAITYVDGTLVVNPAALTISAGNASKVAGSDLSLTAFSAAGLVNGDAVSSVTLSSPGTPASAVAGTYAIVASNAAGTGLGNYTIRYQDGQLTVTPAASPLTTGVVQRIVVAAVVTPAVTIAATSTPATVSTASTAGTPAATSSASSSTASSTTGSSSSSSSGTATENGGGNGGGASATTAETGTASGTTGGGSANGEALPILVGGGDGGEDIYSQIQMTSNPIKGKDSDGKESDERQQ</sequence>
<dbReference type="InterPro" id="IPR011050">
    <property type="entry name" value="Pectin_lyase_fold/virulence"/>
</dbReference>
<name>B6ISD4_RHOCS</name>
<proteinExistence type="predicted"/>
<dbReference type="HOGENOM" id="CLU_223850_0_0_5"/>
<feature type="compositionally biased region" description="Low complexity" evidence="1">
    <location>
        <begin position="3545"/>
        <end position="3586"/>
    </location>
</feature>
<dbReference type="eggNOG" id="COG5295">
    <property type="taxonomic scope" value="Bacteria"/>
</dbReference>
<dbReference type="Pfam" id="PF07581">
    <property type="entry name" value="Glug"/>
    <property type="match status" value="1"/>
</dbReference>
<feature type="compositionally biased region" description="Basic and acidic residues" evidence="1">
    <location>
        <begin position="3644"/>
        <end position="3658"/>
    </location>
</feature>
<dbReference type="Gene3D" id="2.160.20.10">
    <property type="entry name" value="Single-stranded right-handed beta-helix, Pectin lyase-like"/>
    <property type="match status" value="1"/>
</dbReference>
<dbReference type="Gene3D" id="3.30.160.710">
    <property type="match status" value="11"/>
</dbReference>
<dbReference type="eggNOG" id="COG3210">
    <property type="taxonomic scope" value="Bacteria"/>
</dbReference>
<keyword evidence="2" id="KW-0732">Signal</keyword>
<feature type="region of interest" description="Disordered" evidence="1">
    <location>
        <begin position="3545"/>
        <end position="3658"/>
    </location>
</feature>
<dbReference type="RefSeq" id="WP_012566160.1">
    <property type="nucleotide sequence ID" value="NC_011420.2"/>
</dbReference>
<evidence type="ECO:0000256" key="2">
    <source>
        <dbReference type="SAM" id="SignalP"/>
    </source>
</evidence>
<dbReference type="KEGG" id="rce:RC1_0943"/>